<feature type="signal peptide" evidence="3">
    <location>
        <begin position="1"/>
        <end position="38"/>
    </location>
</feature>
<sequence length="248" mass="28303">MFSSRTCCQTCTEDWDGRGVLLFFVLWGLAELIHHSSSVRNCPDLFHGQMEYTEAQLIHKLQEICSDTSTPGLRWYAAYLLSYFGVYGFPSRLGKRIGNALGEKENADTQLILKSGESLSIHGVVLMVQCPSLLQTVELPLDKKRFDGSSVGQYTEWKKKFKKEVHLSSHVHHLPLVKLLEFVYLGYLQAGEDLVKTLKSFVEDCKLQPLLQMLHRNRPKWGMPFPGLYLALALNFDAHVFSYVFLLD</sequence>
<evidence type="ECO:0008006" key="6">
    <source>
        <dbReference type="Google" id="ProtNLM"/>
    </source>
</evidence>
<evidence type="ECO:0000256" key="3">
    <source>
        <dbReference type="SAM" id="SignalP"/>
    </source>
</evidence>
<dbReference type="PANTHER" id="PTHR35918:SF1">
    <property type="entry name" value="BTB DOMAIN-CONTAINING PROTEIN"/>
    <property type="match status" value="1"/>
</dbReference>
<feature type="transmembrane region" description="Helical" evidence="2">
    <location>
        <begin position="227"/>
        <end position="246"/>
    </location>
</feature>
<evidence type="ECO:0000313" key="4">
    <source>
        <dbReference type="EMBL" id="WKA13205.1"/>
    </source>
</evidence>
<dbReference type="EMBL" id="CP126666">
    <property type="protein sequence ID" value="WKA13205.1"/>
    <property type="molecule type" value="Genomic_DNA"/>
</dbReference>
<proteinExistence type="predicted"/>
<evidence type="ECO:0000313" key="5">
    <source>
        <dbReference type="Proteomes" id="UP001227230"/>
    </source>
</evidence>
<gene>
    <name evidence="4" type="ORF">VitviT2T_030532</name>
</gene>
<keyword evidence="2" id="KW-0812">Transmembrane</keyword>
<dbReference type="PANTHER" id="PTHR35918">
    <property type="entry name" value="OS06G0674800 PROTEIN"/>
    <property type="match status" value="1"/>
</dbReference>
<dbReference type="InterPro" id="IPR044953">
    <property type="entry name" value="At1g04390-like"/>
</dbReference>
<keyword evidence="5" id="KW-1185">Reference proteome</keyword>
<organism evidence="4 5">
    <name type="scientific">Vitis vinifera</name>
    <name type="common">Grape</name>
    <dbReference type="NCBI Taxonomy" id="29760"/>
    <lineage>
        <taxon>Eukaryota</taxon>
        <taxon>Viridiplantae</taxon>
        <taxon>Streptophyta</taxon>
        <taxon>Embryophyta</taxon>
        <taxon>Tracheophyta</taxon>
        <taxon>Spermatophyta</taxon>
        <taxon>Magnoliopsida</taxon>
        <taxon>eudicotyledons</taxon>
        <taxon>Gunneridae</taxon>
        <taxon>Pentapetalae</taxon>
        <taxon>rosids</taxon>
        <taxon>Vitales</taxon>
        <taxon>Vitaceae</taxon>
        <taxon>Viteae</taxon>
        <taxon>Vitis</taxon>
    </lineage>
</organism>
<comment type="pathway">
    <text evidence="1">Protein modification; protein ubiquitination.</text>
</comment>
<name>A0ABY9DZS3_VITVI</name>
<evidence type="ECO:0000256" key="1">
    <source>
        <dbReference type="ARBA" id="ARBA00004906"/>
    </source>
</evidence>
<reference evidence="4 5" key="1">
    <citation type="journal article" date="2023" name="Hortic Res">
        <title>The complete reference genome for grapevine (Vitis vinifera L.) genetics and breeding.</title>
        <authorList>
            <person name="Shi X."/>
            <person name="Cao S."/>
            <person name="Wang X."/>
            <person name="Huang S."/>
            <person name="Wang Y."/>
            <person name="Liu Z."/>
            <person name="Liu W."/>
            <person name="Leng X."/>
            <person name="Peng Y."/>
            <person name="Wang N."/>
            <person name="Wang Y."/>
            <person name="Ma Z."/>
            <person name="Xu X."/>
            <person name="Zhang F."/>
            <person name="Xue H."/>
            <person name="Zhong H."/>
            <person name="Wang Y."/>
            <person name="Zhang K."/>
            <person name="Velt A."/>
            <person name="Avia K."/>
            <person name="Holtgrawe D."/>
            <person name="Grimplet J."/>
            <person name="Matus J.T."/>
            <person name="Ware D."/>
            <person name="Wu X."/>
            <person name="Wang H."/>
            <person name="Liu C."/>
            <person name="Fang Y."/>
            <person name="Rustenholz C."/>
            <person name="Cheng Z."/>
            <person name="Xiao H."/>
            <person name="Zhou Y."/>
        </authorList>
    </citation>
    <scope>NUCLEOTIDE SEQUENCE [LARGE SCALE GENOMIC DNA]</scope>
    <source>
        <strain evidence="5">cv. Pinot noir / PN40024</strain>
        <tissue evidence="4">Leaf</tissue>
    </source>
</reference>
<keyword evidence="2" id="KW-1133">Transmembrane helix</keyword>
<keyword evidence="3" id="KW-0732">Signal</keyword>
<dbReference type="Proteomes" id="UP001227230">
    <property type="component" value="Chromosome 19"/>
</dbReference>
<dbReference type="InterPro" id="IPR011333">
    <property type="entry name" value="SKP1/BTB/POZ_sf"/>
</dbReference>
<feature type="chain" id="PRO_5046920301" description="BTB domain-containing protein" evidence="3">
    <location>
        <begin position="39"/>
        <end position="248"/>
    </location>
</feature>
<keyword evidence="2" id="KW-0472">Membrane</keyword>
<accession>A0ABY9DZS3</accession>
<protein>
    <recommendedName>
        <fullName evidence="6">BTB domain-containing protein</fullName>
    </recommendedName>
</protein>
<evidence type="ECO:0000256" key="2">
    <source>
        <dbReference type="SAM" id="Phobius"/>
    </source>
</evidence>
<dbReference type="Gene3D" id="3.30.710.10">
    <property type="entry name" value="Potassium Channel Kv1.1, Chain A"/>
    <property type="match status" value="1"/>
</dbReference>